<proteinExistence type="predicted"/>
<gene>
    <name evidence="2" type="ORF">M5K25_018707</name>
</gene>
<keyword evidence="3" id="KW-1185">Reference proteome</keyword>
<name>A0ABD0UIS0_DENTH</name>
<evidence type="ECO:0000313" key="2">
    <source>
        <dbReference type="EMBL" id="KAL0912715.1"/>
    </source>
</evidence>
<evidence type="ECO:0000313" key="3">
    <source>
        <dbReference type="Proteomes" id="UP001552299"/>
    </source>
</evidence>
<organism evidence="2 3">
    <name type="scientific">Dendrobium thyrsiflorum</name>
    <name type="common">Pinecone-like raceme dendrobium</name>
    <name type="synonym">Orchid</name>
    <dbReference type="NCBI Taxonomy" id="117978"/>
    <lineage>
        <taxon>Eukaryota</taxon>
        <taxon>Viridiplantae</taxon>
        <taxon>Streptophyta</taxon>
        <taxon>Embryophyta</taxon>
        <taxon>Tracheophyta</taxon>
        <taxon>Spermatophyta</taxon>
        <taxon>Magnoliopsida</taxon>
        <taxon>Liliopsida</taxon>
        <taxon>Asparagales</taxon>
        <taxon>Orchidaceae</taxon>
        <taxon>Epidendroideae</taxon>
        <taxon>Malaxideae</taxon>
        <taxon>Dendrobiinae</taxon>
        <taxon>Dendrobium</taxon>
    </lineage>
</organism>
<sequence>MILKEDVESMKRGRSIIKPRAQSTPFKKKENKVMLPGKMQNITCLSSSSATSSNRSFGVEPEVFDATARPNLPHTLPPCPTSPHRPPPPPPLPFNSPIRPPSCMANPNVDHGFVEDSQGYVDRIIFTLAQSIEEHLPTGSWMIVGRPPIHLSPATFPSTKILGSSFLVVISFLV</sequence>
<comment type="caution">
    <text evidence="2">The sequence shown here is derived from an EMBL/GenBank/DDBJ whole genome shotgun (WGS) entry which is preliminary data.</text>
</comment>
<feature type="compositionally biased region" description="Basic and acidic residues" evidence="1">
    <location>
        <begin position="1"/>
        <end position="11"/>
    </location>
</feature>
<dbReference type="EMBL" id="JANQDX010000014">
    <property type="protein sequence ID" value="KAL0912715.1"/>
    <property type="molecule type" value="Genomic_DNA"/>
</dbReference>
<protein>
    <submittedName>
        <fullName evidence="2">Uncharacterized protein</fullName>
    </submittedName>
</protein>
<evidence type="ECO:0000256" key="1">
    <source>
        <dbReference type="SAM" id="MobiDB-lite"/>
    </source>
</evidence>
<feature type="region of interest" description="Disordered" evidence="1">
    <location>
        <begin position="68"/>
        <end position="95"/>
    </location>
</feature>
<reference evidence="2 3" key="1">
    <citation type="journal article" date="2024" name="Plant Biotechnol. J.">
        <title>Dendrobium thyrsiflorum genome and its molecular insights into genes involved in important horticultural traits.</title>
        <authorList>
            <person name="Chen B."/>
            <person name="Wang J.Y."/>
            <person name="Zheng P.J."/>
            <person name="Li K.L."/>
            <person name="Liang Y.M."/>
            <person name="Chen X.F."/>
            <person name="Zhang C."/>
            <person name="Zhao X."/>
            <person name="He X."/>
            <person name="Zhang G.Q."/>
            <person name="Liu Z.J."/>
            <person name="Xu Q."/>
        </authorList>
    </citation>
    <scope>NUCLEOTIDE SEQUENCE [LARGE SCALE GENOMIC DNA]</scope>
    <source>
        <strain evidence="2">GZMU011</strain>
    </source>
</reference>
<accession>A0ABD0UIS0</accession>
<feature type="region of interest" description="Disordered" evidence="1">
    <location>
        <begin position="1"/>
        <end position="28"/>
    </location>
</feature>
<dbReference type="Proteomes" id="UP001552299">
    <property type="component" value="Unassembled WGS sequence"/>
</dbReference>
<dbReference type="AlphaFoldDB" id="A0ABD0UIS0"/>
<feature type="compositionally biased region" description="Pro residues" evidence="1">
    <location>
        <begin position="75"/>
        <end position="95"/>
    </location>
</feature>